<feature type="domain" description="UCH catalytic" evidence="11">
    <location>
        <begin position="4"/>
        <end position="222"/>
    </location>
</feature>
<dbReference type="AlphaFoldDB" id="D2VM91"/>
<keyword evidence="7 9" id="KW-0788">Thiol protease</keyword>
<keyword evidence="8" id="KW-0539">Nucleus</keyword>
<dbReference type="CDD" id="cd09617">
    <property type="entry name" value="Peptidase_C12_UCH37_BAP1"/>
    <property type="match status" value="1"/>
</dbReference>
<evidence type="ECO:0000259" key="11">
    <source>
        <dbReference type="PROSITE" id="PS52048"/>
    </source>
</evidence>
<dbReference type="GO" id="GO:0004843">
    <property type="term" value="F:cysteine-type deubiquitinase activity"/>
    <property type="evidence" value="ECO:0007669"/>
    <property type="project" value="UniProtKB-UniRule"/>
</dbReference>
<dbReference type="PROSITE" id="PS52048">
    <property type="entry name" value="UCH_DOMAIN"/>
    <property type="match status" value="1"/>
</dbReference>
<dbReference type="eggNOG" id="KOG2778">
    <property type="taxonomic scope" value="Eukaryota"/>
</dbReference>
<name>D2VM91_NAEGR</name>
<dbReference type="GeneID" id="8851562"/>
<dbReference type="GO" id="GO:0006511">
    <property type="term" value="P:ubiquitin-dependent protein catabolic process"/>
    <property type="evidence" value="ECO:0007669"/>
    <property type="project" value="UniProtKB-UniRule"/>
</dbReference>
<keyword evidence="4 9" id="KW-0645">Protease</keyword>
<dbReference type="Proteomes" id="UP000006671">
    <property type="component" value="Unassembled WGS sequence"/>
</dbReference>
<accession>D2VM91</accession>
<evidence type="ECO:0000256" key="2">
    <source>
        <dbReference type="ARBA" id="ARBA00004123"/>
    </source>
</evidence>
<dbReference type="EC" id="3.4.19.12" evidence="10"/>
<dbReference type="PANTHER" id="PTHR10589:SF16">
    <property type="entry name" value="UBIQUITIN CARBOXYL-TERMINAL HYDROLASE ISOZYME L5"/>
    <property type="match status" value="1"/>
</dbReference>
<dbReference type="SUPFAM" id="SSF54001">
    <property type="entry name" value="Cysteine proteinases"/>
    <property type="match status" value="1"/>
</dbReference>
<comment type="subcellular location">
    <subcellularLocation>
        <location evidence="2">Nucleus</location>
    </subcellularLocation>
</comment>
<dbReference type="GO" id="GO:0005634">
    <property type="term" value="C:nucleus"/>
    <property type="evidence" value="ECO:0007669"/>
    <property type="project" value="UniProtKB-SubCell"/>
</dbReference>
<feature type="active site" description="Proton donor" evidence="9">
    <location>
        <position position="162"/>
    </location>
</feature>
<dbReference type="OrthoDB" id="1924260at2759"/>
<evidence type="ECO:0000256" key="5">
    <source>
        <dbReference type="ARBA" id="ARBA00022786"/>
    </source>
</evidence>
<dbReference type="InParanoid" id="D2VM91"/>
<evidence type="ECO:0000256" key="3">
    <source>
        <dbReference type="ARBA" id="ARBA00009326"/>
    </source>
</evidence>
<gene>
    <name evidence="12" type="ORF">NAEGRDRAFT_70054</name>
</gene>
<organism evidence="13">
    <name type="scientific">Naegleria gruberi</name>
    <name type="common">Amoeba</name>
    <dbReference type="NCBI Taxonomy" id="5762"/>
    <lineage>
        <taxon>Eukaryota</taxon>
        <taxon>Discoba</taxon>
        <taxon>Heterolobosea</taxon>
        <taxon>Tetramitia</taxon>
        <taxon>Eutetramitia</taxon>
        <taxon>Vahlkampfiidae</taxon>
        <taxon>Naegleria</taxon>
    </lineage>
</organism>
<protein>
    <recommendedName>
        <fullName evidence="10">Ubiquitin carboxyl-terminal hydrolase</fullName>
        <ecNumber evidence="10">3.4.19.12</ecNumber>
    </recommendedName>
</protein>
<dbReference type="PRINTS" id="PR00707">
    <property type="entry name" value="UBCTHYDRLASE"/>
</dbReference>
<dbReference type="GO" id="GO:0016579">
    <property type="term" value="P:protein deubiquitination"/>
    <property type="evidence" value="ECO:0007669"/>
    <property type="project" value="TreeGrafter"/>
</dbReference>
<dbReference type="Gene3D" id="3.40.532.10">
    <property type="entry name" value="Peptidase C12, ubiquitin carboxyl-terminal hydrolase"/>
    <property type="match status" value="1"/>
</dbReference>
<keyword evidence="5 9" id="KW-0833">Ubl conjugation pathway</keyword>
<feature type="site" description="Important for enzyme activity" evidence="9">
    <location>
        <position position="177"/>
    </location>
</feature>
<dbReference type="EMBL" id="GG738882">
    <property type="protein sequence ID" value="EFC42021.1"/>
    <property type="molecule type" value="Genomic_DNA"/>
</dbReference>
<reference evidence="12 13" key="1">
    <citation type="journal article" date="2010" name="Cell">
        <title>The genome of Naegleria gruberi illuminates early eukaryotic versatility.</title>
        <authorList>
            <person name="Fritz-Laylin L.K."/>
            <person name="Prochnik S.E."/>
            <person name="Ginger M.L."/>
            <person name="Dacks J.B."/>
            <person name="Carpenter M.L."/>
            <person name="Field M.C."/>
            <person name="Kuo A."/>
            <person name="Paredez A."/>
            <person name="Chapman J."/>
            <person name="Pham J."/>
            <person name="Shu S."/>
            <person name="Neupane R."/>
            <person name="Cipriano M."/>
            <person name="Mancuso J."/>
            <person name="Tu H."/>
            <person name="Salamov A."/>
            <person name="Lindquist E."/>
            <person name="Shapiro H."/>
            <person name="Lucas S."/>
            <person name="Grigoriev I.V."/>
            <person name="Cande W.Z."/>
            <person name="Fulton C."/>
            <person name="Rokhsar D.S."/>
            <person name="Dawson S.C."/>
        </authorList>
    </citation>
    <scope>NUCLEOTIDE SEQUENCE [LARGE SCALE GENOMIC DNA]</scope>
    <source>
        <strain evidence="12 13">NEG-M</strain>
    </source>
</reference>
<evidence type="ECO:0000256" key="4">
    <source>
        <dbReference type="ARBA" id="ARBA00022670"/>
    </source>
</evidence>
<dbReference type="InterPro" id="IPR001578">
    <property type="entry name" value="Peptidase_C12_UCH"/>
</dbReference>
<feature type="site" description="Transition state stabilizer" evidence="9">
    <location>
        <position position="77"/>
    </location>
</feature>
<dbReference type="GO" id="GO:0005737">
    <property type="term" value="C:cytoplasm"/>
    <property type="evidence" value="ECO:0007669"/>
    <property type="project" value="TreeGrafter"/>
</dbReference>
<dbReference type="InterPro" id="IPR038765">
    <property type="entry name" value="Papain-like_cys_pep_sf"/>
</dbReference>
<keyword evidence="13" id="KW-1185">Reference proteome</keyword>
<keyword evidence="6 9" id="KW-0378">Hydrolase</keyword>
<evidence type="ECO:0000256" key="1">
    <source>
        <dbReference type="ARBA" id="ARBA00000707"/>
    </source>
</evidence>
<comment type="similarity">
    <text evidence="3 9 10">Belongs to the peptidase C12 family.</text>
</comment>
<evidence type="ECO:0000256" key="9">
    <source>
        <dbReference type="PROSITE-ProRule" id="PRU01393"/>
    </source>
</evidence>
<evidence type="ECO:0000313" key="13">
    <source>
        <dbReference type="Proteomes" id="UP000006671"/>
    </source>
</evidence>
<dbReference type="STRING" id="5762.D2VM91"/>
<evidence type="ECO:0000256" key="7">
    <source>
        <dbReference type="ARBA" id="ARBA00022807"/>
    </source>
</evidence>
<dbReference type="VEuPathDB" id="AmoebaDB:NAEGRDRAFT_70054"/>
<dbReference type="InterPro" id="IPR036959">
    <property type="entry name" value="Peptidase_C12_UCH_sf"/>
</dbReference>
<evidence type="ECO:0000256" key="10">
    <source>
        <dbReference type="RuleBase" id="RU361215"/>
    </source>
</evidence>
<dbReference type="FunCoup" id="D2VM91">
    <property type="interactions" value="634"/>
</dbReference>
<dbReference type="Pfam" id="PF01088">
    <property type="entry name" value="Peptidase_C12"/>
    <property type="match status" value="1"/>
</dbReference>
<feature type="active site" description="Nucleophile" evidence="9">
    <location>
        <position position="83"/>
    </location>
</feature>
<dbReference type="KEGG" id="ngr:NAEGRDRAFT_70054"/>
<evidence type="ECO:0000313" key="12">
    <source>
        <dbReference type="EMBL" id="EFC42021.1"/>
    </source>
</evidence>
<dbReference type="RefSeq" id="XP_002674765.1">
    <property type="nucleotide sequence ID" value="XM_002674719.1"/>
</dbReference>
<dbReference type="PANTHER" id="PTHR10589">
    <property type="entry name" value="UBIQUITIN CARBOXYL-TERMINAL HYDROLASE"/>
    <property type="match status" value="1"/>
</dbReference>
<proteinExistence type="inferred from homology"/>
<dbReference type="FunFam" id="3.40.532.10:FF:000003">
    <property type="entry name" value="Ubiquitin carboxyl-terminal hydrolase"/>
    <property type="match status" value="1"/>
</dbReference>
<evidence type="ECO:0000256" key="8">
    <source>
        <dbReference type="ARBA" id="ARBA00023242"/>
    </source>
</evidence>
<comment type="catalytic activity">
    <reaction evidence="1 9 10">
        <text>Thiol-dependent hydrolysis of ester, thioester, amide, peptide and isopeptide bonds formed by the C-terminal Gly of ubiquitin (a 76-residue protein attached to proteins as an intracellular targeting signal).</text>
        <dbReference type="EC" id="3.4.19.12"/>
    </reaction>
</comment>
<sequence>MSSNWTTIESDPGVFTELIEKFGVKGVQVEELWALDHETLSELKPIYGLIFLFKWMSEKDERPILEQAPEGMFYAQQIVTNACATQAILSILMNIDTNEAKVELGDELTQFKSFSLGLPSDVIGESIGSSELIKQAHNAFARPEPFIIEESKKPKKDDDVFHFIAYLPFKGNLYELDGLKGGPILLGECSNENWVEKIIPEIQNRIQKNNNSNKNWYVSKQKNQTHSKRLVLFKQTSKWKKKNTTNGSKKMPEEDTIMFLSL</sequence>
<evidence type="ECO:0000256" key="6">
    <source>
        <dbReference type="ARBA" id="ARBA00022801"/>
    </source>
</evidence>